<dbReference type="Pfam" id="PF00172">
    <property type="entry name" value="Zn_clus"/>
    <property type="match status" value="1"/>
</dbReference>
<evidence type="ECO:0000313" key="8">
    <source>
        <dbReference type="EMBL" id="OKL57593.1"/>
    </source>
</evidence>
<keyword evidence="3" id="KW-0805">Transcription regulation</keyword>
<dbReference type="GO" id="GO:0003677">
    <property type="term" value="F:DNA binding"/>
    <property type="evidence" value="ECO:0007669"/>
    <property type="project" value="UniProtKB-KW"/>
</dbReference>
<dbReference type="SUPFAM" id="SSF57701">
    <property type="entry name" value="Zn2/Cys6 DNA-binding domain"/>
    <property type="match status" value="1"/>
</dbReference>
<evidence type="ECO:0000256" key="4">
    <source>
        <dbReference type="ARBA" id="ARBA00023125"/>
    </source>
</evidence>
<dbReference type="STRING" id="1441469.A0A225AET7"/>
<dbReference type="SMART" id="SM00066">
    <property type="entry name" value="GAL4"/>
    <property type="match status" value="1"/>
</dbReference>
<organism evidence="8 9">
    <name type="scientific">Talaromyces atroroseus</name>
    <dbReference type="NCBI Taxonomy" id="1441469"/>
    <lineage>
        <taxon>Eukaryota</taxon>
        <taxon>Fungi</taxon>
        <taxon>Dikarya</taxon>
        <taxon>Ascomycota</taxon>
        <taxon>Pezizomycotina</taxon>
        <taxon>Eurotiomycetes</taxon>
        <taxon>Eurotiomycetidae</taxon>
        <taxon>Eurotiales</taxon>
        <taxon>Trichocomaceae</taxon>
        <taxon>Talaromyces</taxon>
        <taxon>Talaromyces sect. Trachyspermi</taxon>
    </lineage>
</organism>
<dbReference type="PROSITE" id="PS50048">
    <property type="entry name" value="ZN2_CY6_FUNGAL_2"/>
    <property type="match status" value="1"/>
</dbReference>
<dbReference type="OrthoDB" id="4216928at2759"/>
<keyword evidence="6" id="KW-0539">Nucleus</keyword>
<evidence type="ECO:0000256" key="3">
    <source>
        <dbReference type="ARBA" id="ARBA00023015"/>
    </source>
</evidence>
<dbReference type="AlphaFoldDB" id="A0A225AET7"/>
<dbReference type="InterPro" id="IPR036864">
    <property type="entry name" value="Zn2-C6_fun-type_DNA-bd_sf"/>
</dbReference>
<feature type="domain" description="Zn(2)-C6 fungal-type" evidence="7">
    <location>
        <begin position="8"/>
        <end position="38"/>
    </location>
</feature>
<dbReference type="Gene3D" id="4.10.240.10">
    <property type="entry name" value="Zn(2)-C6 fungal-type DNA-binding domain"/>
    <property type="match status" value="1"/>
</dbReference>
<accession>A0A225AET7</accession>
<keyword evidence="2" id="KW-0862">Zinc</keyword>
<evidence type="ECO:0000256" key="5">
    <source>
        <dbReference type="ARBA" id="ARBA00023163"/>
    </source>
</evidence>
<dbReference type="InterPro" id="IPR001138">
    <property type="entry name" value="Zn2Cys6_DnaBD"/>
</dbReference>
<evidence type="ECO:0000256" key="1">
    <source>
        <dbReference type="ARBA" id="ARBA00022723"/>
    </source>
</evidence>
<evidence type="ECO:0000256" key="2">
    <source>
        <dbReference type="ARBA" id="ARBA00022833"/>
    </source>
</evidence>
<dbReference type="GeneID" id="31006709"/>
<keyword evidence="4" id="KW-0238">DNA-binding</keyword>
<proteinExistence type="predicted"/>
<dbReference type="EMBL" id="LFMY01000011">
    <property type="protein sequence ID" value="OKL57593.1"/>
    <property type="molecule type" value="Genomic_DNA"/>
</dbReference>
<reference evidence="8 9" key="1">
    <citation type="submission" date="2015-06" db="EMBL/GenBank/DDBJ databases">
        <title>Talaromyces atroroseus IBT 11181 draft genome.</title>
        <authorList>
            <person name="Rasmussen K.B."/>
            <person name="Rasmussen S."/>
            <person name="Petersen B."/>
            <person name="Sicheritz-Ponten T."/>
            <person name="Mortensen U.H."/>
            <person name="Thrane U."/>
        </authorList>
    </citation>
    <scope>NUCLEOTIDE SEQUENCE [LARGE SCALE GENOMIC DNA]</scope>
    <source>
        <strain evidence="8 9">IBT 11181</strain>
    </source>
</reference>
<gene>
    <name evidence="8" type="ORF">UA08_06953</name>
</gene>
<evidence type="ECO:0000259" key="7">
    <source>
        <dbReference type="PROSITE" id="PS50048"/>
    </source>
</evidence>
<dbReference type="PANTHER" id="PTHR47660">
    <property type="entry name" value="TRANSCRIPTION FACTOR WITH C2H2 AND ZN(2)-CYS(6) DNA BINDING DOMAIN (EUROFUNG)-RELATED-RELATED"/>
    <property type="match status" value="1"/>
</dbReference>
<evidence type="ECO:0000313" key="9">
    <source>
        <dbReference type="Proteomes" id="UP000214365"/>
    </source>
</evidence>
<keyword evidence="1" id="KW-0479">Metal-binding</keyword>
<dbReference type="RefSeq" id="XP_020117714.1">
    <property type="nucleotide sequence ID" value="XM_020262276.1"/>
</dbReference>
<evidence type="ECO:0000256" key="6">
    <source>
        <dbReference type="ARBA" id="ARBA00023242"/>
    </source>
</evidence>
<dbReference type="GO" id="GO:0008270">
    <property type="term" value="F:zinc ion binding"/>
    <property type="evidence" value="ECO:0007669"/>
    <property type="project" value="InterPro"/>
</dbReference>
<dbReference type="GO" id="GO:0000981">
    <property type="term" value="F:DNA-binding transcription factor activity, RNA polymerase II-specific"/>
    <property type="evidence" value="ECO:0007669"/>
    <property type="project" value="InterPro"/>
</dbReference>
<name>A0A225AET7_TALAT</name>
<dbReference type="Proteomes" id="UP000214365">
    <property type="component" value="Unassembled WGS sequence"/>
</dbReference>
<dbReference type="PANTHER" id="PTHR47660:SF3">
    <property type="entry name" value="FINGER DOMAIN PROTEIN, PUTATIVE (AFU_ORTHOLOGUE AFUA_4G03310)-RELATED"/>
    <property type="match status" value="1"/>
</dbReference>
<dbReference type="PROSITE" id="PS00463">
    <property type="entry name" value="ZN2_CY6_FUNGAL_1"/>
    <property type="match status" value="1"/>
</dbReference>
<keyword evidence="5" id="KW-0804">Transcription</keyword>
<sequence>MPAPFRRSCTNCAKSKRRCNLRRPRCFRCQVRSLECNYQSPPPTASSAAAAAQNSPQYAVFDSTAPEVNPQGSLPPIELDISLATFPDYDLDWADVMSNIDDYMVPDDLRPAYSPSTSVVPGDIYQERVIYLVKRFKSYLNIFVTRGSTAFVHCKLFSEYTPTAIEDVLGICAFYGHKNKDNEYLIFRSISQKVLSLVRLFDPQRLSVLDQLASVQALIFYQIIRLFDGDIRQRADAERTDRVLWEWTQQLKVGLTQSSMLQGTNDTDPRNYTWRAWIQAESLRRTILVSLLLQGLYSYLKHGWNKVHFEIKELSFCGQRALWEARSEYSWKTALGGYSPLFLNLSTWDADMQNAKPSDVDDLAVLMMTVTNGVDKTCDWLGEEYIETFDLQR</sequence>
<protein>
    <recommendedName>
        <fullName evidence="7">Zn(2)-C6 fungal-type domain-containing protein</fullName>
    </recommendedName>
</protein>
<comment type="caution">
    <text evidence="8">The sequence shown here is derived from an EMBL/GenBank/DDBJ whole genome shotgun (WGS) entry which is preliminary data.</text>
</comment>
<keyword evidence="9" id="KW-1185">Reference proteome</keyword>
<dbReference type="CDD" id="cd00067">
    <property type="entry name" value="GAL4"/>
    <property type="match status" value="1"/>
</dbReference>